<proteinExistence type="predicted"/>
<organism evidence="1 2">
    <name type="scientific">Racocetra persica</name>
    <dbReference type="NCBI Taxonomy" id="160502"/>
    <lineage>
        <taxon>Eukaryota</taxon>
        <taxon>Fungi</taxon>
        <taxon>Fungi incertae sedis</taxon>
        <taxon>Mucoromycota</taxon>
        <taxon>Glomeromycotina</taxon>
        <taxon>Glomeromycetes</taxon>
        <taxon>Diversisporales</taxon>
        <taxon>Gigasporaceae</taxon>
        <taxon>Racocetra</taxon>
    </lineage>
</organism>
<sequence>TSSINFIGTTLPALETGSSRIRSNIKDIHMRSSSWFTKRQSEKVEHF</sequence>
<gene>
    <name evidence="1" type="ORF">RPERSI_LOCUS12172</name>
</gene>
<accession>A0ACA9Q1A7</accession>
<protein>
    <submittedName>
        <fullName evidence="1">22901_t:CDS:1</fullName>
    </submittedName>
</protein>
<feature type="non-terminal residue" evidence="1">
    <location>
        <position position="1"/>
    </location>
</feature>
<reference evidence="1" key="1">
    <citation type="submission" date="2021-06" db="EMBL/GenBank/DDBJ databases">
        <authorList>
            <person name="Kallberg Y."/>
            <person name="Tangrot J."/>
            <person name="Rosling A."/>
        </authorList>
    </citation>
    <scope>NUCLEOTIDE SEQUENCE</scope>
    <source>
        <strain evidence="1">MA461A</strain>
    </source>
</reference>
<evidence type="ECO:0000313" key="2">
    <source>
        <dbReference type="Proteomes" id="UP000789920"/>
    </source>
</evidence>
<evidence type="ECO:0000313" key="1">
    <source>
        <dbReference type="EMBL" id="CAG8731154.1"/>
    </source>
</evidence>
<dbReference type="EMBL" id="CAJVQC010025809">
    <property type="protein sequence ID" value="CAG8731154.1"/>
    <property type="molecule type" value="Genomic_DNA"/>
</dbReference>
<comment type="caution">
    <text evidence="1">The sequence shown here is derived from an EMBL/GenBank/DDBJ whole genome shotgun (WGS) entry which is preliminary data.</text>
</comment>
<name>A0ACA9Q1A7_9GLOM</name>
<keyword evidence="2" id="KW-1185">Reference proteome</keyword>
<dbReference type="Proteomes" id="UP000789920">
    <property type="component" value="Unassembled WGS sequence"/>
</dbReference>